<dbReference type="WBParaSite" id="nRc.2.0.1.t01452-RA">
    <property type="protein sequence ID" value="nRc.2.0.1.t01452-RA"/>
    <property type="gene ID" value="nRc.2.0.1.g01452"/>
</dbReference>
<proteinExistence type="predicted"/>
<keyword evidence="1" id="KW-1185">Reference proteome</keyword>
<evidence type="ECO:0000313" key="1">
    <source>
        <dbReference type="Proteomes" id="UP000887565"/>
    </source>
</evidence>
<dbReference type="Proteomes" id="UP000887565">
    <property type="component" value="Unplaced"/>
</dbReference>
<organism evidence="1 2">
    <name type="scientific">Romanomermis culicivorax</name>
    <name type="common">Nematode worm</name>
    <dbReference type="NCBI Taxonomy" id="13658"/>
    <lineage>
        <taxon>Eukaryota</taxon>
        <taxon>Metazoa</taxon>
        <taxon>Ecdysozoa</taxon>
        <taxon>Nematoda</taxon>
        <taxon>Enoplea</taxon>
        <taxon>Dorylaimia</taxon>
        <taxon>Mermithida</taxon>
        <taxon>Mermithoidea</taxon>
        <taxon>Mermithidae</taxon>
        <taxon>Romanomermis</taxon>
    </lineage>
</organism>
<evidence type="ECO:0000313" key="2">
    <source>
        <dbReference type="WBParaSite" id="nRc.2.0.1.t01452-RA"/>
    </source>
</evidence>
<reference evidence="2" key="1">
    <citation type="submission" date="2022-11" db="UniProtKB">
        <authorList>
            <consortium name="WormBaseParasite"/>
        </authorList>
    </citation>
    <scope>IDENTIFICATION</scope>
</reference>
<accession>A0A915HHH5</accession>
<name>A0A915HHH5_ROMCU</name>
<protein>
    <submittedName>
        <fullName evidence="2">Uncharacterized protein</fullName>
    </submittedName>
</protein>
<dbReference type="AlphaFoldDB" id="A0A915HHH5"/>
<sequence>MTVLNSVKKKALILGCTTDDYDEVLHVFFHSEMEVKIVTPWEHPLRLFAKLMVFKHGFYSIGRVKLALQMIGIDETWKRAQLIDKIYTEAKAILIFPTTPCNPWKTEDR</sequence>